<dbReference type="EMBL" id="UINC01068448">
    <property type="protein sequence ID" value="SVC01089.1"/>
    <property type="molecule type" value="Genomic_DNA"/>
</dbReference>
<feature type="transmembrane region" description="Helical" evidence="1">
    <location>
        <begin position="200"/>
        <end position="220"/>
    </location>
</feature>
<organism evidence="3">
    <name type="scientific">marine metagenome</name>
    <dbReference type="NCBI Taxonomy" id="408172"/>
    <lineage>
        <taxon>unclassified sequences</taxon>
        <taxon>metagenomes</taxon>
        <taxon>ecological metagenomes</taxon>
    </lineage>
</organism>
<feature type="domain" description="EamA" evidence="2">
    <location>
        <begin position="110"/>
        <end position="243"/>
    </location>
</feature>
<accession>A0A382IPA5</accession>
<feature type="transmembrane region" description="Helical" evidence="1">
    <location>
        <begin position="173"/>
        <end position="193"/>
    </location>
</feature>
<keyword evidence="1" id="KW-0472">Membrane</keyword>
<evidence type="ECO:0000259" key="2">
    <source>
        <dbReference type="Pfam" id="PF00892"/>
    </source>
</evidence>
<protein>
    <recommendedName>
        <fullName evidence="2">EamA domain-containing protein</fullName>
    </recommendedName>
</protein>
<feature type="transmembrane region" description="Helical" evidence="1">
    <location>
        <begin position="29"/>
        <end position="48"/>
    </location>
</feature>
<sequence length="249" mass="26901">FWRMFTASGLLWGYSALQPAGRLSNKNRFHIILAGLFLGGHFACFFAGVRLTTIANATLLGNVAPVFTALLERLHGQAWNRATVLGLILSLAGAVIIQGGGLTNPENAAGNGLALLSSLFMALAWIQAKKIRKNTHTVVYSRHLFLIAAGTILFVVFLAGYSPFDFERQHLPWFLFLGLVPSVLGHNLLNYAVRFISSTAVASVVLGEPILASFFGLILFQEAMPPASLIGGPMILIGLYYILSNQSPD</sequence>
<keyword evidence="1" id="KW-0812">Transmembrane</keyword>
<feature type="transmembrane region" description="Helical" evidence="1">
    <location>
        <begin position="83"/>
        <end position="102"/>
    </location>
</feature>
<feature type="transmembrane region" description="Helical" evidence="1">
    <location>
        <begin position="140"/>
        <end position="161"/>
    </location>
</feature>
<proteinExistence type="predicted"/>
<reference evidence="3" key="1">
    <citation type="submission" date="2018-05" db="EMBL/GenBank/DDBJ databases">
        <authorList>
            <person name="Lanie J.A."/>
            <person name="Ng W.-L."/>
            <person name="Kazmierczak K.M."/>
            <person name="Andrzejewski T.M."/>
            <person name="Davidsen T.M."/>
            <person name="Wayne K.J."/>
            <person name="Tettelin H."/>
            <person name="Glass J.I."/>
            <person name="Rusch D."/>
            <person name="Podicherti R."/>
            <person name="Tsui H.-C.T."/>
            <person name="Winkler M.E."/>
        </authorList>
    </citation>
    <scope>NUCLEOTIDE SEQUENCE</scope>
</reference>
<name>A0A382IPA5_9ZZZZ</name>
<gene>
    <name evidence="3" type="ORF">METZ01_LOCUS253943</name>
</gene>
<dbReference type="PANTHER" id="PTHR22911">
    <property type="entry name" value="ACYL-MALONYL CONDENSING ENZYME-RELATED"/>
    <property type="match status" value="1"/>
</dbReference>
<dbReference type="SUPFAM" id="SSF103481">
    <property type="entry name" value="Multidrug resistance efflux transporter EmrE"/>
    <property type="match status" value="2"/>
</dbReference>
<dbReference type="AlphaFoldDB" id="A0A382IPA5"/>
<feature type="transmembrane region" description="Helical" evidence="1">
    <location>
        <begin position="226"/>
        <end position="243"/>
    </location>
</feature>
<feature type="transmembrane region" description="Helical" evidence="1">
    <location>
        <begin position="108"/>
        <end position="128"/>
    </location>
</feature>
<dbReference type="InterPro" id="IPR000620">
    <property type="entry name" value="EamA_dom"/>
</dbReference>
<evidence type="ECO:0000313" key="3">
    <source>
        <dbReference type="EMBL" id="SVC01089.1"/>
    </source>
</evidence>
<dbReference type="InterPro" id="IPR037185">
    <property type="entry name" value="EmrE-like"/>
</dbReference>
<evidence type="ECO:0000256" key="1">
    <source>
        <dbReference type="SAM" id="Phobius"/>
    </source>
</evidence>
<keyword evidence="1" id="KW-1133">Transmembrane helix</keyword>
<feature type="domain" description="EamA" evidence="2">
    <location>
        <begin position="1"/>
        <end position="97"/>
    </location>
</feature>
<dbReference type="GO" id="GO:0016020">
    <property type="term" value="C:membrane"/>
    <property type="evidence" value="ECO:0007669"/>
    <property type="project" value="InterPro"/>
</dbReference>
<dbReference type="PANTHER" id="PTHR22911:SF76">
    <property type="entry name" value="EAMA DOMAIN-CONTAINING PROTEIN"/>
    <property type="match status" value="1"/>
</dbReference>
<feature type="non-terminal residue" evidence="3">
    <location>
        <position position="1"/>
    </location>
</feature>
<dbReference type="Pfam" id="PF00892">
    <property type="entry name" value="EamA"/>
    <property type="match status" value="2"/>
</dbReference>